<sequence length="532" mass="56670">METVDAVVIGAGPNGLVGAAALADAGWDVLVLEAQDEVGGAVRSGSLWPESPDVTSDLFSAFYPLAAASPVIRRLELEKHGLTWVQAPSVIAHVATPDEDDCAVVHRDPADTAAALDRDHAGDGDSWLKLFEQWQRLRDPLLEALFTPFPPVRSGAKLLWRAGAHDTLDLARIAAAPVIRLTQEWFGGEHGRLLVSGNAMHADVPMEAPGSGLFGWLLVMLAQDVGFPVPQGGAGMLSQAMARRAQAAGARIDTGENVTDVVVRGGRATAVRTATGREVGVRRVVLADVDAPRLFNDLVGPEHLPARLRADLGRFEWDLPTVKVNWLVDGGIPWRAQAARTAGTVHFGTDLSGLSRWSSDLAANRAPDEVFALLGQMTTADPARSPEGTESVWAYTHLPRDRHDDAHAGKVADRLDETLERMAPSFRERVRHRTVQHPGDLEAADGNLHHGAINGGTAQLHQQLVFRPATGLGRPETVIDGLYLASAATHPGGGVHGACGWIAARSALAAEGRLGRPVKAARKGAMKVLYRG</sequence>
<comment type="caution">
    <text evidence="5">The sequence shown here is derived from an EMBL/GenBank/DDBJ whole genome shotgun (WGS) entry which is preliminary data.</text>
</comment>
<evidence type="ECO:0000313" key="5">
    <source>
        <dbReference type="EMBL" id="MBT0772788.1"/>
    </source>
</evidence>
<feature type="domain" description="Amine oxidase" evidence="4">
    <location>
        <begin position="15"/>
        <end position="498"/>
    </location>
</feature>
<dbReference type="Pfam" id="PF01593">
    <property type="entry name" value="Amino_oxidase"/>
    <property type="match status" value="1"/>
</dbReference>
<evidence type="ECO:0000256" key="3">
    <source>
        <dbReference type="ARBA" id="ARBA00040298"/>
    </source>
</evidence>
<organism evidence="5 6">
    <name type="scientific">Kineosporia corallincola</name>
    <dbReference type="NCBI Taxonomy" id="2835133"/>
    <lineage>
        <taxon>Bacteria</taxon>
        <taxon>Bacillati</taxon>
        <taxon>Actinomycetota</taxon>
        <taxon>Actinomycetes</taxon>
        <taxon>Kineosporiales</taxon>
        <taxon>Kineosporiaceae</taxon>
        <taxon>Kineosporia</taxon>
    </lineage>
</organism>
<accession>A0ABS5TNV7</accession>
<dbReference type="PANTHER" id="PTHR10668:SF105">
    <property type="entry name" value="DEHYDROGENASE-RELATED"/>
    <property type="match status" value="1"/>
</dbReference>
<evidence type="ECO:0000256" key="1">
    <source>
        <dbReference type="ARBA" id="ARBA00037217"/>
    </source>
</evidence>
<reference evidence="5 6" key="1">
    <citation type="submission" date="2021-05" db="EMBL/GenBank/DDBJ databases">
        <title>Kineosporia and Streptomyces sp. nov. two new marine actinobacteria isolated from Coral.</title>
        <authorList>
            <person name="Buangrab K."/>
            <person name="Sutthacheep M."/>
            <person name="Yeemin T."/>
            <person name="Harunari E."/>
            <person name="Igarashi Y."/>
            <person name="Kanchanasin P."/>
            <person name="Tanasupawat S."/>
            <person name="Phongsopitanun W."/>
        </authorList>
    </citation>
    <scope>NUCLEOTIDE SEQUENCE [LARGE SCALE GENOMIC DNA]</scope>
    <source>
        <strain evidence="5 6">J2-2</strain>
    </source>
</reference>
<dbReference type="RefSeq" id="WP_214159321.1">
    <property type="nucleotide sequence ID" value="NZ_JAHBAY010000013.1"/>
</dbReference>
<comment type="subunit">
    <text evidence="2">Interacts with COX5B; this interaction may contribute to localize PYROXD2 to the inner face of the inner mitochondrial membrane.</text>
</comment>
<evidence type="ECO:0000256" key="2">
    <source>
        <dbReference type="ARBA" id="ARBA00038825"/>
    </source>
</evidence>
<dbReference type="SUPFAM" id="SSF51905">
    <property type="entry name" value="FAD/NAD(P)-binding domain"/>
    <property type="match status" value="1"/>
</dbReference>
<dbReference type="InterPro" id="IPR002937">
    <property type="entry name" value="Amino_oxidase"/>
</dbReference>
<proteinExistence type="predicted"/>
<keyword evidence="6" id="KW-1185">Reference proteome</keyword>
<dbReference type="PANTHER" id="PTHR10668">
    <property type="entry name" value="PHYTOENE DEHYDROGENASE"/>
    <property type="match status" value="1"/>
</dbReference>
<dbReference type="InterPro" id="IPR036188">
    <property type="entry name" value="FAD/NAD-bd_sf"/>
</dbReference>
<dbReference type="EMBL" id="JAHBAY010000013">
    <property type="protein sequence ID" value="MBT0772788.1"/>
    <property type="molecule type" value="Genomic_DNA"/>
</dbReference>
<dbReference type="Gene3D" id="3.50.50.60">
    <property type="entry name" value="FAD/NAD(P)-binding domain"/>
    <property type="match status" value="2"/>
</dbReference>
<gene>
    <name evidence="5" type="ORF">KIH74_27835</name>
</gene>
<dbReference type="Proteomes" id="UP001197247">
    <property type="component" value="Unassembled WGS sequence"/>
</dbReference>
<name>A0ABS5TNV7_9ACTN</name>
<evidence type="ECO:0000313" key="6">
    <source>
        <dbReference type="Proteomes" id="UP001197247"/>
    </source>
</evidence>
<evidence type="ECO:0000259" key="4">
    <source>
        <dbReference type="Pfam" id="PF01593"/>
    </source>
</evidence>
<protein>
    <recommendedName>
        <fullName evidence="3">Pyridine nucleotide-disulfide oxidoreductase domain-containing protein 2</fullName>
    </recommendedName>
</protein>
<comment type="function">
    <text evidence="1">Probable oxidoreductase that may play a role as regulator of mitochondrial function.</text>
</comment>